<name>A0A3N1Y6E3_9GAMM</name>
<organism evidence="2 3">
    <name type="scientific">Inmirania thermothiophila</name>
    <dbReference type="NCBI Taxonomy" id="1750597"/>
    <lineage>
        <taxon>Bacteria</taxon>
        <taxon>Pseudomonadati</taxon>
        <taxon>Pseudomonadota</taxon>
        <taxon>Gammaproteobacteria</taxon>
        <taxon>Chromatiales</taxon>
        <taxon>Ectothiorhodospiraceae</taxon>
        <taxon>Inmirania</taxon>
    </lineage>
</organism>
<dbReference type="SUPFAM" id="SSF52540">
    <property type="entry name" value="P-loop containing nucleoside triphosphate hydrolases"/>
    <property type="match status" value="1"/>
</dbReference>
<dbReference type="Gene3D" id="3.40.50.300">
    <property type="entry name" value="P-loop containing nucleotide triphosphate hydrolases"/>
    <property type="match status" value="1"/>
</dbReference>
<gene>
    <name evidence="2" type="ORF">EDC57_0280</name>
</gene>
<dbReference type="InterPro" id="IPR027417">
    <property type="entry name" value="P-loop_NTPase"/>
</dbReference>
<dbReference type="PANTHER" id="PTHR13696:SF96">
    <property type="entry name" value="COBQ_COBB_MIND_PARA NUCLEOTIDE BINDING DOMAIN-CONTAINING PROTEIN"/>
    <property type="match status" value="1"/>
</dbReference>
<dbReference type="CDD" id="cd02042">
    <property type="entry name" value="ParAB_family"/>
    <property type="match status" value="1"/>
</dbReference>
<dbReference type="PANTHER" id="PTHR13696">
    <property type="entry name" value="P-LOOP CONTAINING NUCLEOSIDE TRIPHOSPHATE HYDROLASE"/>
    <property type="match status" value="1"/>
</dbReference>
<sequence length="213" mass="23466">MRTILVLNAKGGCGKTTIATTLAAHYAARGHQVALADLDPQASAWTWLEARPETRPPIHGIAAWEGAWRAPRGCEVLVMDAPARVHGAELAPLLRRAETVLIPVLPSPLDIRAAARFVGELTATPQVARGRVVLGVLANRVREHTRIYHTLEDFLRRLGIPFIGVLRESQNYIRAAERGLGVLELAPAQAAQDREQWQRLLRWLGSRRSRPAA</sequence>
<keyword evidence="3" id="KW-1185">Reference proteome</keyword>
<dbReference type="Proteomes" id="UP000276634">
    <property type="component" value="Unassembled WGS sequence"/>
</dbReference>
<dbReference type="RefSeq" id="WP_123399505.1">
    <property type="nucleotide sequence ID" value="NZ_RJVI01000001.1"/>
</dbReference>
<dbReference type="InterPro" id="IPR050678">
    <property type="entry name" value="DNA_Partitioning_ATPase"/>
</dbReference>
<dbReference type="EMBL" id="RJVI01000001">
    <property type="protein sequence ID" value="ROR34384.1"/>
    <property type="molecule type" value="Genomic_DNA"/>
</dbReference>
<feature type="domain" description="CobQ/CobB/MinD/ParA nucleotide binding" evidence="1">
    <location>
        <begin position="4"/>
        <end position="180"/>
    </location>
</feature>
<dbReference type="AlphaFoldDB" id="A0A3N1Y6E3"/>
<protein>
    <submittedName>
        <fullName evidence="2">Chromosome partitioning protein</fullName>
    </submittedName>
</protein>
<reference evidence="2 3" key="1">
    <citation type="submission" date="2018-11" db="EMBL/GenBank/DDBJ databases">
        <title>Genomic Encyclopedia of Type Strains, Phase IV (KMG-IV): sequencing the most valuable type-strain genomes for metagenomic binning, comparative biology and taxonomic classification.</title>
        <authorList>
            <person name="Goeker M."/>
        </authorList>
    </citation>
    <scope>NUCLEOTIDE SEQUENCE [LARGE SCALE GENOMIC DNA]</scope>
    <source>
        <strain evidence="2 3">DSM 100275</strain>
    </source>
</reference>
<evidence type="ECO:0000259" key="1">
    <source>
        <dbReference type="Pfam" id="PF01656"/>
    </source>
</evidence>
<dbReference type="PIRSF" id="PIRSF009320">
    <property type="entry name" value="Nuc_binding_HP_1000"/>
    <property type="match status" value="1"/>
</dbReference>
<dbReference type="Pfam" id="PF01656">
    <property type="entry name" value="CbiA"/>
    <property type="match status" value="1"/>
</dbReference>
<proteinExistence type="predicted"/>
<evidence type="ECO:0000313" key="2">
    <source>
        <dbReference type="EMBL" id="ROR34384.1"/>
    </source>
</evidence>
<comment type="caution">
    <text evidence="2">The sequence shown here is derived from an EMBL/GenBank/DDBJ whole genome shotgun (WGS) entry which is preliminary data.</text>
</comment>
<dbReference type="InterPro" id="IPR002586">
    <property type="entry name" value="CobQ/CobB/MinD/ParA_Nub-bd_dom"/>
</dbReference>
<dbReference type="OrthoDB" id="69313at2"/>
<evidence type="ECO:0000313" key="3">
    <source>
        <dbReference type="Proteomes" id="UP000276634"/>
    </source>
</evidence>
<accession>A0A3N1Y6E3</accession>